<evidence type="ECO:0000313" key="1">
    <source>
        <dbReference type="EMBL" id="ETJ41414.1"/>
    </source>
</evidence>
<reference evidence="1" key="1">
    <citation type="submission" date="2013-12" db="EMBL/GenBank/DDBJ databases">
        <title>A Varibaculum cambriense genome reconstructed from a premature infant gut community with otherwise low bacterial novelty that shifts toward anaerobic metabolism during the third week of life.</title>
        <authorList>
            <person name="Brown C.T."/>
            <person name="Sharon I."/>
            <person name="Thomas B.C."/>
            <person name="Castelle C.J."/>
            <person name="Morowitz M.J."/>
            <person name="Banfield J.F."/>
        </authorList>
    </citation>
    <scope>NUCLEOTIDE SEQUENCE</scope>
</reference>
<comment type="caution">
    <text evidence="1">The sequence shown here is derived from an EMBL/GenBank/DDBJ whole genome shotgun (WGS) entry which is preliminary data.</text>
</comment>
<feature type="non-terminal residue" evidence="1">
    <location>
        <position position="35"/>
    </location>
</feature>
<proteinExistence type="predicted"/>
<organism evidence="1">
    <name type="scientific">human gut metagenome</name>
    <dbReference type="NCBI Taxonomy" id="408170"/>
    <lineage>
        <taxon>unclassified sequences</taxon>
        <taxon>metagenomes</taxon>
        <taxon>organismal metagenomes</taxon>
    </lineage>
</organism>
<sequence length="35" mass="4073">MRFIFHAKKDGGKPPSFWIALFRSELVGQLYFGEV</sequence>
<name>W1YJQ6_9ZZZZ</name>
<dbReference type="AlphaFoldDB" id="W1YJQ6"/>
<accession>W1YJQ6</accession>
<gene>
    <name evidence="1" type="ORF">Q604_UNBC04664G0001</name>
</gene>
<protein>
    <submittedName>
        <fullName evidence="1">Uncharacterized protein</fullName>
    </submittedName>
</protein>
<dbReference type="EMBL" id="AZMM01004664">
    <property type="protein sequence ID" value="ETJ41414.1"/>
    <property type="molecule type" value="Genomic_DNA"/>
</dbReference>